<dbReference type="Proteomes" id="UP000749740">
    <property type="component" value="Unassembled WGS sequence"/>
</dbReference>
<dbReference type="Proteomes" id="UP000770629">
    <property type="component" value="Unassembled WGS sequence"/>
</dbReference>
<protein>
    <submittedName>
        <fullName evidence="1">Uncharacterized protein</fullName>
    </submittedName>
</protein>
<evidence type="ECO:0000313" key="4">
    <source>
        <dbReference type="Proteomes" id="UP000770629"/>
    </source>
</evidence>
<evidence type="ECO:0000313" key="1">
    <source>
        <dbReference type="EMBL" id="MBX5025601.1"/>
    </source>
</evidence>
<organism evidence="1 3">
    <name type="scientific">Rhizobium lentis</name>
    <dbReference type="NCBI Taxonomy" id="1138194"/>
    <lineage>
        <taxon>Bacteria</taxon>
        <taxon>Pseudomonadati</taxon>
        <taxon>Pseudomonadota</taxon>
        <taxon>Alphaproteobacteria</taxon>
        <taxon>Hyphomicrobiales</taxon>
        <taxon>Rhizobiaceae</taxon>
        <taxon>Rhizobium/Agrobacterium group</taxon>
        <taxon>Rhizobium</taxon>
    </lineage>
</organism>
<keyword evidence="4" id="KW-1185">Reference proteome</keyword>
<reference evidence="1 4" key="1">
    <citation type="submission" date="2020-04" db="EMBL/GenBank/DDBJ databases">
        <title>Global-level population genomics: horizontal gene transfer, symbiosis and evolution in Rhizobia.</title>
        <authorList>
            <person name="Gai Y."/>
        </authorList>
    </citation>
    <scope>NUCLEOTIDE SEQUENCE</scope>
    <source>
        <strain evidence="2 4">BLR33</strain>
        <strain evidence="1">BLR57</strain>
    </source>
</reference>
<dbReference type="RefSeq" id="WP_207244730.1">
    <property type="nucleotide sequence ID" value="NZ_CP071455.1"/>
</dbReference>
<accession>A0A9Q3MGA3</accession>
<dbReference type="EMBL" id="JABDYC010000009">
    <property type="protein sequence ID" value="MBX5025601.1"/>
    <property type="molecule type" value="Genomic_DNA"/>
</dbReference>
<gene>
    <name evidence="2" type="ORF">HJB60_05335</name>
    <name evidence="1" type="ORF">HJB63_24025</name>
</gene>
<sequence>MDRTLQSAPVVAGHSELGFVDRQIALRQIVADLRNLRDGVPDNFGRAPALDHLLRMIDASVISIAKADDEEWEIILMELLDLRATMTRLATGGAETSH</sequence>
<dbReference type="GeneID" id="66143010"/>
<name>A0A9Q3MGA3_9HYPH</name>
<evidence type="ECO:0000313" key="3">
    <source>
        <dbReference type="Proteomes" id="UP000749740"/>
    </source>
</evidence>
<comment type="caution">
    <text evidence="1">The sequence shown here is derived from an EMBL/GenBank/DDBJ whole genome shotgun (WGS) entry which is preliminary data.</text>
</comment>
<dbReference type="EMBL" id="JABDYF010000001">
    <property type="protein sequence ID" value="MBX5088596.1"/>
    <property type="molecule type" value="Genomic_DNA"/>
</dbReference>
<proteinExistence type="predicted"/>
<evidence type="ECO:0000313" key="2">
    <source>
        <dbReference type="EMBL" id="MBX5088596.1"/>
    </source>
</evidence>
<dbReference type="AlphaFoldDB" id="A0A9Q3MGA3"/>